<accession>A0A4S8LW53</accession>
<organism evidence="2 3">
    <name type="scientific">Dendrothele bispora (strain CBS 962.96)</name>
    <dbReference type="NCBI Taxonomy" id="1314807"/>
    <lineage>
        <taxon>Eukaryota</taxon>
        <taxon>Fungi</taxon>
        <taxon>Dikarya</taxon>
        <taxon>Basidiomycota</taxon>
        <taxon>Agaricomycotina</taxon>
        <taxon>Agaricomycetes</taxon>
        <taxon>Agaricomycetidae</taxon>
        <taxon>Agaricales</taxon>
        <taxon>Agaricales incertae sedis</taxon>
        <taxon>Dendrothele</taxon>
    </lineage>
</organism>
<evidence type="ECO:0000313" key="2">
    <source>
        <dbReference type="EMBL" id="THU93308.1"/>
    </source>
</evidence>
<dbReference type="AlphaFoldDB" id="A0A4S8LW53"/>
<sequence>MYLHSEIVYNRCYINPCKFKIQKMFVCWQICIAKTAKQIKRRRWSYEKVFNIDARAQDVSTRLAGFENPICMRQWPKSIIGGGNKGVNRFINTAQTALTAICNTTTTQVIGKSCMGAFWRHTYMFSMHTEKVIDRDVGQWHQECRSYVSPDPRTKTARRTPLPERLKPPTVKNNINGTMPSGRDRNVTDIKVDIDLKGTTSHSDRNSHRRQWHTETNAVRKRS</sequence>
<feature type="compositionally biased region" description="Basic and acidic residues" evidence="1">
    <location>
        <begin position="182"/>
        <end position="206"/>
    </location>
</feature>
<protein>
    <submittedName>
        <fullName evidence="2">Uncharacterized protein</fullName>
    </submittedName>
</protein>
<dbReference type="Proteomes" id="UP000297245">
    <property type="component" value="Unassembled WGS sequence"/>
</dbReference>
<gene>
    <name evidence="2" type="ORF">K435DRAFT_779908</name>
</gene>
<proteinExistence type="predicted"/>
<feature type="region of interest" description="Disordered" evidence="1">
    <location>
        <begin position="148"/>
        <end position="223"/>
    </location>
</feature>
<reference evidence="2 3" key="1">
    <citation type="journal article" date="2019" name="Nat. Ecol. Evol.">
        <title>Megaphylogeny resolves global patterns of mushroom evolution.</title>
        <authorList>
            <person name="Varga T."/>
            <person name="Krizsan K."/>
            <person name="Foldi C."/>
            <person name="Dima B."/>
            <person name="Sanchez-Garcia M."/>
            <person name="Sanchez-Ramirez S."/>
            <person name="Szollosi G.J."/>
            <person name="Szarkandi J.G."/>
            <person name="Papp V."/>
            <person name="Albert L."/>
            <person name="Andreopoulos W."/>
            <person name="Angelini C."/>
            <person name="Antonin V."/>
            <person name="Barry K.W."/>
            <person name="Bougher N.L."/>
            <person name="Buchanan P."/>
            <person name="Buyck B."/>
            <person name="Bense V."/>
            <person name="Catcheside P."/>
            <person name="Chovatia M."/>
            <person name="Cooper J."/>
            <person name="Damon W."/>
            <person name="Desjardin D."/>
            <person name="Finy P."/>
            <person name="Geml J."/>
            <person name="Haridas S."/>
            <person name="Hughes K."/>
            <person name="Justo A."/>
            <person name="Karasinski D."/>
            <person name="Kautmanova I."/>
            <person name="Kiss B."/>
            <person name="Kocsube S."/>
            <person name="Kotiranta H."/>
            <person name="LaButti K.M."/>
            <person name="Lechner B.E."/>
            <person name="Liimatainen K."/>
            <person name="Lipzen A."/>
            <person name="Lukacs Z."/>
            <person name="Mihaltcheva S."/>
            <person name="Morgado L.N."/>
            <person name="Niskanen T."/>
            <person name="Noordeloos M.E."/>
            <person name="Ohm R.A."/>
            <person name="Ortiz-Santana B."/>
            <person name="Ovrebo C."/>
            <person name="Racz N."/>
            <person name="Riley R."/>
            <person name="Savchenko A."/>
            <person name="Shiryaev A."/>
            <person name="Soop K."/>
            <person name="Spirin V."/>
            <person name="Szebenyi C."/>
            <person name="Tomsovsky M."/>
            <person name="Tulloss R.E."/>
            <person name="Uehling J."/>
            <person name="Grigoriev I.V."/>
            <person name="Vagvolgyi C."/>
            <person name="Papp T."/>
            <person name="Martin F.M."/>
            <person name="Miettinen O."/>
            <person name="Hibbett D.S."/>
            <person name="Nagy L.G."/>
        </authorList>
    </citation>
    <scope>NUCLEOTIDE SEQUENCE [LARGE SCALE GENOMIC DNA]</scope>
    <source>
        <strain evidence="2 3">CBS 962.96</strain>
    </source>
</reference>
<dbReference type="EMBL" id="ML179252">
    <property type="protein sequence ID" value="THU93308.1"/>
    <property type="molecule type" value="Genomic_DNA"/>
</dbReference>
<evidence type="ECO:0000313" key="3">
    <source>
        <dbReference type="Proteomes" id="UP000297245"/>
    </source>
</evidence>
<keyword evidence="3" id="KW-1185">Reference proteome</keyword>
<name>A0A4S8LW53_DENBC</name>
<evidence type="ECO:0000256" key="1">
    <source>
        <dbReference type="SAM" id="MobiDB-lite"/>
    </source>
</evidence>